<dbReference type="AlphaFoldDB" id="A0A2H3SG82"/>
<proteinExistence type="predicted"/>
<name>A0A2H3SG82_FUSFU</name>
<comment type="caution">
    <text evidence="2">The sequence shown here is derived from an EMBL/GenBank/DDBJ whole genome shotgun (WGS) entry which is preliminary data.</text>
</comment>
<accession>A0A2H3SG82</accession>
<protein>
    <submittedName>
        <fullName evidence="2">Uncharacterized protein</fullName>
    </submittedName>
</protein>
<sequence>MTNLSDQDYDLEALHAEMQNALNYLDPSCQLAAQIREAMVLIRCYELLQQSRAYQASEETIREDISDVPLDRGSDIDASQVSRPLSPTDPSELMGDKETTITGDKETTATADKETTVTEGERNATLGSSPESTSTLEQPTV</sequence>
<feature type="compositionally biased region" description="Basic and acidic residues" evidence="1">
    <location>
        <begin position="59"/>
        <end position="75"/>
    </location>
</feature>
<dbReference type="Proteomes" id="UP000760494">
    <property type="component" value="Unassembled WGS sequence"/>
</dbReference>
<reference evidence="2" key="1">
    <citation type="submission" date="2019-05" db="EMBL/GenBank/DDBJ databases">
        <authorList>
            <person name="Piombo E."/>
        </authorList>
    </citation>
    <scope>NUCLEOTIDE SEQUENCE</scope>
    <source>
        <strain evidence="2">C2S</strain>
    </source>
</reference>
<feature type="compositionally biased region" description="Polar residues" evidence="1">
    <location>
        <begin position="125"/>
        <end position="141"/>
    </location>
</feature>
<evidence type="ECO:0000313" key="3">
    <source>
        <dbReference type="Proteomes" id="UP000760494"/>
    </source>
</evidence>
<feature type="region of interest" description="Disordered" evidence="1">
    <location>
        <begin position="55"/>
        <end position="141"/>
    </location>
</feature>
<dbReference type="EMBL" id="CABFJX010000398">
    <property type="protein sequence ID" value="VTT79681.1"/>
    <property type="molecule type" value="Genomic_DNA"/>
</dbReference>
<feature type="compositionally biased region" description="Basic and acidic residues" evidence="1">
    <location>
        <begin position="94"/>
        <end position="122"/>
    </location>
</feature>
<evidence type="ECO:0000313" key="2">
    <source>
        <dbReference type="EMBL" id="VTT79681.1"/>
    </source>
</evidence>
<gene>
    <name evidence="2" type="ORF">C2S_11397</name>
</gene>
<evidence type="ECO:0000256" key="1">
    <source>
        <dbReference type="SAM" id="MobiDB-lite"/>
    </source>
</evidence>
<feature type="compositionally biased region" description="Polar residues" evidence="1">
    <location>
        <begin position="77"/>
        <end position="89"/>
    </location>
</feature>
<organism evidence="2 3">
    <name type="scientific">Fusarium fujikuroi</name>
    <name type="common">Bakanae and foot rot disease fungus</name>
    <name type="synonym">Gibberella fujikuroi</name>
    <dbReference type="NCBI Taxonomy" id="5127"/>
    <lineage>
        <taxon>Eukaryota</taxon>
        <taxon>Fungi</taxon>
        <taxon>Dikarya</taxon>
        <taxon>Ascomycota</taxon>
        <taxon>Pezizomycotina</taxon>
        <taxon>Sordariomycetes</taxon>
        <taxon>Hypocreomycetidae</taxon>
        <taxon>Hypocreales</taxon>
        <taxon>Nectriaceae</taxon>
        <taxon>Fusarium</taxon>
        <taxon>Fusarium fujikuroi species complex</taxon>
    </lineage>
</organism>